<proteinExistence type="predicted"/>
<name>A0ABT0KFN5_9GAMM</name>
<accession>A0ABT0KFN5</accession>
<evidence type="ECO:0000313" key="2">
    <source>
        <dbReference type="Proteomes" id="UP001165275"/>
    </source>
</evidence>
<sequence length="56" mass="6286">MPSIILLNAFADVLPQHQELHRLGMVLEAQGLIKKLAQGESYSQSALEYLRAQVEH</sequence>
<reference evidence="1" key="1">
    <citation type="submission" date="2021-04" db="EMBL/GenBank/DDBJ databases">
        <title>Genome sequence of Serratia sp. arafor3.</title>
        <authorList>
            <person name="Besaury L."/>
        </authorList>
    </citation>
    <scope>NUCLEOTIDE SEQUENCE</scope>
    <source>
        <strain evidence="1">Arafor3</strain>
    </source>
</reference>
<evidence type="ECO:0000313" key="1">
    <source>
        <dbReference type="EMBL" id="MCL1030373.1"/>
    </source>
</evidence>
<keyword evidence="2" id="KW-1185">Reference proteome</keyword>
<comment type="caution">
    <text evidence="1">The sequence shown here is derived from an EMBL/GenBank/DDBJ whole genome shotgun (WGS) entry which is preliminary data.</text>
</comment>
<dbReference type="Proteomes" id="UP001165275">
    <property type="component" value="Unassembled WGS sequence"/>
</dbReference>
<organism evidence="1 2">
    <name type="scientific">Serratia silvae</name>
    <dbReference type="NCBI Taxonomy" id="2824122"/>
    <lineage>
        <taxon>Bacteria</taxon>
        <taxon>Pseudomonadati</taxon>
        <taxon>Pseudomonadota</taxon>
        <taxon>Gammaproteobacteria</taxon>
        <taxon>Enterobacterales</taxon>
        <taxon>Yersiniaceae</taxon>
        <taxon>Serratia</taxon>
    </lineage>
</organism>
<gene>
    <name evidence="1" type="ORF">KAJ71_15240</name>
</gene>
<dbReference type="RefSeq" id="WP_248946532.1">
    <property type="nucleotide sequence ID" value="NZ_CBCSGY010000018.1"/>
</dbReference>
<protein>
    <submittedName>
        <fullName evidence="1">Uncharacterized protein</fullName>
    </submittedName>
</protein>
<dbReference type="EMBL" id="JAGQDC010000012">
    <property type="protein sequence ID" value="MCL1030373.1"/>
    <property type="molecule type" value="Genomic_DNA"/>
</dbReference>